<evidence type="ECO:0000256" key="3">
    <source>
        <dbReference type="ARBA" id="ARBA00023027"/>
    </source>
</evidence>
<dbReference type="GO" id="GO:0006388">
    <property type="term" value="P:tRNA splicing, via endonucleolytic cleavage and ligation"/>
    <property type="evidence" value="ECO:0007669"/>
    <property type="project" value="TreeGrafter"/>
</dbReference>
<dbReference type="PANTHER" id="PTHR12684:SF2">
    <property type="entry name" value="TRNA 2'-PHOSPHOTRANSFERASE 1"/>
    <property type="match status" value="1"/>
</dbReference>
<keyword evidence="3" id="KW-0520">NAD</keyword>
<dbReference type="GO" id="GO:0003950">
    <property type="term" value="F:NAD+ poly-ADP-ribosyltransferase activity"/>
    <property type="evidence" value="ECO:0007669"/>
    <property type="project" value="InterPro"/>
</dbReference>
<gene>
    <name evidence="5" type="primary">kptA</name>
    <name evidence="5" type="ORF">SDC9_136067</name>
</gene>
<organism evidence="5">
    <name type="scientific">bioreactor metagenome</name>
    <dbReference type="NCBI Taxonomy" id="1076179"/>
    <lineage>
        <taxon>unclassified sequences</taxon>
        <taxon>metagenomes</taxon>
        <taxon>ecological metagenomes</taxon>
    </lineage>
</organism>
<dbReference type="HAMAP" id="MF_00299">
    <property type="entry name" value="KptA"/>
    <property type="match status" value="1"/>
</dbReference>
<sequence length="217" mass="25102">MVKSHYVRDIMIRKCTDHGYFRGGSCQQCKRPGRYVLDDNREEKLGRFVSGTLRHFPASAGVKMDKCGWVDLNAFCEVMKKRYNWMRKEYLYALVESDEKGRYQISGSRIRARYGHSVDVDLDYEESDTPYVYYGASPEEVDVLLENGIFPIKQRYVHLSTTYEKAAEVALIHTESPVILQVDAFRAQEDGIALKLATDYIVLAEKIPPEYLYVLED</sequence>
<dbReference type="EC" id="2.7.1.-" evidence="5"/>
<reference evidence="5" key="1">
    <citation type="submission" date="2019-08" db="EMBL/GenBank/DDBJ databases">
        <authorList>
            <person name="Kucharzyk K."/>
            <person name="Murdoch R.W."/>
            <person name="Higgins S."/>
            <person name="Loffler F."/>
        </authorList>
    </citation>
    <scope>NUCLEOTIDE SEQUENCE</scope>
</reference>
<evidence type="ECO:0000256" key="4">
    <source>
        <dbReference type="ARBA" id="ARBA00025212"/>
    </source>
</evidence>
<evidence type="ECO:0000256" key="1">
    <source>
        <dbReference type="ARBA" id="ARBA00009836"/>
    </source>
</evidence>
<dbReference type="Pfam" id="PF01885">
    <property type="entry name" value="PTS_2-RNA"/>
    <property type="match status" value="1"/>
</dbReference>
<evidence type="ECO:0000313" key="5">
    <source>
        <dbReference type="EMBL" id="MPM88963.1"/>
    </source>
</evidence>
<dbReference type="InterPro" id="IPR002745">
    <property type="entry name" value="Ptrans_KptA/Tpt1"/>
</dbReference>
<comment type="caution">
    <text evidence="5">The sequence shown here is derived from an EMBL/GenBank/DDBJ whole genome shotgun (WGS) entry which is preliminary data.</text>
</comment>
<comment type="similarity">
    <text evidence="1">Belongs to the KptA/TPT1 family.</text>
</comment>
<dbReference type="InterPro" id="IPR042080">
    <property type="entry name" value="RNA_2'-PTrans_N"/>
</dbReference>
<dbReference type="InterPro" id="IPR022928">
    <property type="entry name" value="RNA_2'-PTrans_KptA"/>
</dbReference>
<dbReference type="AlphaFoldDB" id="A0A645DJG7"/>
<accession>A0A645DJG7</accession>
<dbReference type="NCBIfam" id="NF002015">
    <property type="entry name" value="PRK00819.1-5"/>
    <property type="match status" value="1"/>
</dbReference>
<keyword evidence="2 5" id="KW-0808">Transferase</keyword>
<evidence type="ECO:0000256" key="2">
    <source>
        <dbReference type="ARBA" id="ARBA00022679"/>
    </source>
</evidence>
<dbReference type="Gene3D" id="1.10.10.970">
    <property type="entry name" value="RNA 2'-phosphotransferase, Tpt1/KptA family, N-terminal domain"/>
    <property type="match status" value="1"/>
</dbReference>
<dbReference type="PANTHER" id="PTHR12684">
    <property type="entry name" value="PUTATIVE PHOSPHOTRANSFERASE"/>
    <property type="match status" value="1"/>
</dbReference>
<dbReference type="GO" id="GO:0000215">
    <property type="term" value="F:tRNA 2'-phosphotransferase activity"/>
    <property type="evidence" value="ECO:0007669"/>
    <property type="project" value="TreeGrafter"/>
</dbReference>
<comment type="function">
    <text evidence="4">Removes the 2'-phosphate from RNA via an intermediate in which the phosphate is ADP-ribosylated by NAD followed by a presumed transesterification to release the RNA and generate ADP-ribose 1''-2''-cyclic phosphate (APPR&gt;P). May function as an ADP-ribosylase.</text>
</comment>
<dbReference type="EMBL" id="VSSQ01036469">
    <property type="protein sequence ID" value="MPM88963.1"/>
    <property type="molecule type" value="Genomic_DNA"/>
</dbReference>
<dbReference type="InterPro" id="IPR042081">
    <property type="entry name" value="RNA_2'-PTrans_C"/>
</dbReference>
<dbReference type="SUPFAM" id="SSF56399">
    <property type="entry name" value="ADP-ribosylation"/>
    <property type="match status" value="1"/>
</dbReference>
<proteinExistence type="inferred from homology"/>
<dbReference type="Gene3D" id="3.20.170.30">
    <property type="match status" value="1"/>
</dbReference>
<protein>
    <submittedName>
        <fullName evidence="5">RNA 2'-phosphotransferase</fullName>
        <ecNumber evidence="5">2.7.1.-</ecNumber>
    </submittedName>
</protein>
<name>A0A645DJG7_9ZZZZ</name>